<evidence type="ECO:0000256" key="4">
    <source>
        <dbReference type="ARBA" id="ARBA00024746"/>
    </source>
</evidence>
<reference evidence="9" key="1">
    <citation type="journal article" date="2019" name="Int. J. Syst. Evol. Microbiol.">
        <title>The Global Catalogue of Microorganisms (GCM) 10K type strain sequencing project: providing services to taxonomists for standard genome sequencing and annotation.</title>
        <authorList>
            <consortium name="The Broad Institute Genomics Platform"/>
            <consortium name="The Broad Institute Genome Sequencing Center for Infectious Disease"/>
            <person name="Wu L."/>
            <person name="Ma J."/>
        </authorList>
    </citation>
    <scope>NUCLEOTIDE SEQUENCE [LARGE SCALE GENOMIC DNA]</scope>
    <source>
        <strain evidence="9">NBRC 112502</strain>
    </source>
</reference>
<evidence type="ECO:0000256" key="5">
    <source>
        <dbReference type="RuleBase" id="RU362076"/>
    </source>
</evidence>
<dbReference type="EMBL" id="BSOS01000067">
    <property type="protein sequence ID" value="GLR67530.1"/>
    <property type="molecule type" value="Genomic_DNA"/>
</dbReference>
<name>A0ABQ6A8A5_9PROT</name>
<evidence type="ECO:0000313" key="9">
    <source>
        <dbReference type="Proteomes" id="UP001156641"/>
    </source>
</evidence>
<dbReference type="Gene3D" id="2.30.30.910">
    <property type="match status" value="1"/>
</dbReference>
<comment type="similarity">
    <text evidence="1 5">Belongs to the FlgD family.</text>
</comment>
<evidence type="ECO:0000256" key="1">
    <source>
        <dbReference type="ARBA" id="ARBA00010577"/>
    </source>
</evidence>
<dbReference type="InterPro" id="IPR025963">
    <property type="entry name" value="FLgD_Tudor"/>
</dbReference>
<dbReference type="InterPro" id="IPR025965">
    <property type="entry name" value="FlgD/Vpr_Ig-like"/>
</dbReference>
<organism evidence="8 9">
    <name type="scientific">Acidocella aquatica</name>
    <dbReference type="NCBI Taxonomy" id="1922313"/>
    <lineage>
        <taxon>Bacteria</taxon>
        <taxon>Pseudomonadati</taxon>
        <taxon>Pseudomonadota</taxon>
        <taxon>Alphaproteobacteria</taxon>
        <taxon>Acetobacterales</taxon>
        <taxon>Acidocellaceae</taxon>
        <taxon>Acidocella</taxon>
    </lineage>
</organism>
<evidence type="ECO:0000256" key="3">
    <source>
        <dbReference type="ARBA" id="ARBA00022795"/>
    </source>
</evidence>
<dbReference type="Pfam" id="PF13861">
    <property type="entry name" value="FLgD_tudor"/>
    <property type="match status" value="1"/>
</dbReference>
<dbReference type="RefSeq" id="WP_284258266.1">
    <property type="nucleotide sequence ID" value="NZ_BSOS01000067.1"/>
</dbReference>
<feature type="domain" description="FlgD/Vpr Ig-like" evidence="6">
    <location>
        <begin position="113"/>
        <end position="184"/>
    </location>
</feature>
<dbReference type="Pfam" id="PF03963">
    <property type="entry name" value="FlgD"/>
    <property type="match status" value="1"/>
</dbReference>
<accession>A0ABQ6A8A5</accession>
<dbReference type="Pfam" id="PF13860">
    <property type="entry name" value="FlgD_ig"/>
    <property type="match status" value="1"/>
</dbReference>
<gene>
    <name evidence="8" type="primary">flgD</name>
    <name evidence="8" type="ORF">GCM10010909_22110</name>
</gene>
<sequence length="233" mass="22582">MTNLAVSSSANAAATAASVAASTTATKVAAASSGSASSLTQANFLQLLTAQLKYQTPTTPANPTQMAQEFAAISTVNGINQVNTQLAAMKASTGAAQMAQASALVGKQVAVAGDTLSANAAGKAAGAFNLANAAQAVSVSVLNPSGTVAGTVNLGGLAAGQQSFSWANGTPGTQYTYSVNATDAAGNAVSATPYSVYTVEGVNVSSTSPTLNVQGSATTLPVSSVQTVLGVAS</sequence>
<dbReference type="InterPro" id="IPR005648">
    <property type="entry name" value="FlgD"/>
</dbReference>
<evidence type="ECO:0000259" key="6">
    <source>
        <dbReference type="Pfam" id="PF13860"/>
    </source>
</evidence>
<feature type="domain" description="FlgD Tudor-like" evidence="7">
    <location>
        <begin position="97"/>
        <end position="226"/>
    </location>
</feature>
<proteinExistence type="inferred from homology"/>
<evidence type="ECO:0000256" key="2">
    <source>
        <dbReference type="ARBA" id="ARBA00016013"/>
    </source>
</evidence>
<keyword evidence="9" id="KW-1185">Reference proteome</keyword>
<comment type="caution">
    <text evidence="8">The sequence shown here is derived from an EMBL/GenBank/DDBJ whole genome shotgun (WGS) entry which is preliminary data.</text>
</comment>
<protein>
    <recommendedName>
        <fullName evidence="2 5">Basal-body rod modification protein FlgD</fullName>
    </recommendedName>
</protein>
<keyword evidence="3 5" id="KW-1005">Bacterial flagellum biogenesis</keyword>
<evidence type="ECO:0000313" key="8">
    <source>
        <dbReference type="EMBL" id="GLR67530.1"/>
    </source>
</evidence>
<comment type="function">
    <text evidence="4 5">Required for flagellar hook formation. May act as a scaffolding protein.</text>
</comment>
<evidence type="ECO:0000259" key="7">
    <source>
        <dbReference type="Pfam" id="PF13861"/>
    </source>
</evidence>
<dbReference type="Gene3D" id="2.60.40.4070">
    <property type="match status" value="1"/>
</dbReference>
<dbReference type="Proteomes" id="UP001156641">
    <property type="component" value="Unassembled WGS sequence"/>
</dbReference>